<dbReference type="Proteomes" id="UP001221898">
    <property type="component" value="Unassembled WGS sequence"/>
</dbReference>
<protein>
    <submittedName>
        <fullName evidence="2">Uncharacterized protein</fullName>
    </submittedName>
</protein>
<proteinExistence type="predicted"/>
<dbReference type="EMBL" id="JAINUG010000148">
    <property type="protein sequence ID" value="KAJ8392215.1"/>
    <property type="molecule type" value="Genomic_DNA"/>
</dbReference>
<feature type="region of interest" description="Disordered" evidence="1">
    <location>
        <begin position="18"/>
        <end position="41"/>
    </location>
</feature>
<organism evidence="2 3">
    <name type="scientific">Aldrovandia affinis</name>
    <dbReference type="NCBI Taxonomy" id="143900"/>
    <lineage>
        <taxon>Eukaryota</taxon>
        <taxon>Metazoa</taxon>
        <taxon>Chordata</taxon>
        <taxon>Craniata</taxon>
        <taxon>Vertebrata</taxon>
        <taxon>Euteleostomi</taxon>
        <taxon>Actinopterygii</taxon>
        <taxon>Neopterygii</taxon>
        <taxon>Teleostei</taxon>
        <taxon>Notacanthiformes</taxon>
        <taxon>Halosauridae</taxon>
        <taxon>Aldrovandia</taxon>
    </lineage>
</organism>
<evidence type="ECO:0000256" key="1">
    <source>
        <dbReference type="SAM" id="MobiDB-lite"/>
    </source>
</evidence>
<name>A0AAD7RXQ6_9TELE</name>
<evidence type="ECO:0000313" key="3">
    <source>
        <dbReference type="Proteomes" id="UP001221898"/>
    </source>
</evidence>
<comment type="caution">
    <text evidence="2">The sequence shown here is derived from an EMBL/GenBank/DDBJ whole genome shotgun (WGS) entry which is preliminary data.</text>
</comment>
<evidence type="ECO:0000313" key="2">
    <source>
        <dbReference type="EMBL" id="KAJ8392215.1"/>
    </source>
</evidence>
<accession>A0AAD7RXQ6</accession>
<dbReference type="AlphaFoldDB" id="A0AAD7RXQ6"/>
<gene>
    <name evidence="2" type="ORF">AAFF_G00077830</name>
</gene>
<sequence>MWSGCTLHRTMTSPIFQRSLKPSKRMLKQEKTHQSDGGKRELERLSLKHIPKWGWEDISYNKRGYL</sequence>
<reference evidence="2" key="1">
    <citation type="journal article" date="2023" name="Science">
        <title>Genome structures resolve the early diversification of teleost fishes.</title>
        <authorList>
            <person name="Parey E."/>
            <person name="Louis A."/>
            <person name="Montfort J."/>
            <person name="Bouchez O."/>
            <person name="Roques C."/>
            <person name="Iampietro C."/>
            <person name="Lluch J."/>
            <person name="Castinel A."/>
            <person name="Donnadieu C."/>
            <person name="Desvignes T."/>
            <person name="Floi Bucao C."/>
            <person name="Jouanno E."/>
            <person name="Wen M."/>
            <person name="Mejri S."/>
            <person name="Dirks R."/>
            <person name="Jansen H."/>
            <person name="Henkel C."/>
            <person name="Chen W.J."/>
            <person name="Zahm M."/>
            <person name="Cabau C."/>
            <person name="Klopp C."/>
            <person name="Thompson A.W."/>
            <person name="Robinson-Rechavi M."/>
            <person name="Braasch I."/>
            <person name="Lecointre G."/>
            <person name="Bobe J."/>
            <person name="Postlethwait J.H."/>
            <person name="Berthelot C."/>
            <person name="Roest Crollius H."/>
            <person name="Guiguen Y."/>
        </authorList>
    </citation>
    <scope>NUCLEOTIDE SEQUENCE</scope>
    <source>
        <strain evidence="2">NC1722</strain>
    </source>
</reference>
<keyword evidence="3" id="KW-1185">Reference proteome</keyword>
<feature type="compositionally biased region" description="Basic and acidic residues" evidence="1">
    <location>
        <begin position="27"/>
        <end position="41"/>
    </location>
</feature>